<evidence type="ECO:0000313" key="3">
    <source>
        <dbReference type="Proteomes" id="UP000239747"/>
    </source>
</evidence>
<protein>
    <submittedName>
        <fullName evidence="2">Uncharacterized protein</fullName>
    </submittedName>
</protein>
<evidence type="ECO:0000256" key="1">
    <source>
        <dbReference type="SAM" id="SignalP"/>
    </source>
</evidence>
<dbReference type="OrthoDB" id="1145034at2"/>
<reference evidence="2 3" key="1">
    <citation type="submission" date="2017-01" db="EMBL/GenBank/DDBJ databases">
        <title>Trade-off between light-utilization and light-protection in marine flavobacteria.</title>
        <authorList>
            <person name="Kumagai Y."/>
            <person name="Yoshizawa S."/>
            <person name="Kogure K."/>
            <person name="Iwasaki W."/>
        </authorList>
    </citation>
    <scope>NUCLEOTIDE SEQUENCE [LARGE SCALE GENOMIC DNA]</scope>
    <source>
        <strain evidence="2 3">KCTC 32109</strain>
    </source>
</reference>
<proteinExistence type="predicted"/>
<dbReference type="Proteomes" id="UP000239747">
    <property type="component" value="Unassembled WGS sequence"/>
</dbReference>
<keyword evidence="1" id="KW-0732">Signal</keyword>
<organism evidence="2 3">
    <name type="scientific">Nonlabens arenilitoris</name>
    <dbReference type="NCBI Taxonomy" id="1217969"/>
    <lineage>
        <taxon>Bacteria</taxon>
        <taxon>Pseudomonadati</taxon>
        <taxon>Bacteroidota</taxon>
        <taxon>Flavobacteriia</taxon>
        <taxon>Flavobacteriales</taxon>
        <taxon>Flavobacteriaceae</taxon>
        <taxon>Nonlabens</taxon>
    </lineage>
</organism>
<gene>
    <name evidence="2" type="ORF">BST92_00220</name>
</gene>
<feature type="chain" id="PRO_5015497188" evidence="1">
    <location>
        <begin position="25"/>
        <end position="61"/>
    </location>
</feature>
<evidence type="ECO:0000313" key="2">
    <source>
        <dbReference type="EMBL" id="PQJ30458.1"/>
    </source>
</evidence>
<dbReference type="AlphaFoldDB" id="A0A2S7U635"/>
<keyword evidence="3" id="KW-1185">Reference proteome</keyword>
<name>A0A2S7U635_9FLAO</name>
<sequence length="61" mass="7008">MQINASLRIIIPTCSMLLALGTVAFQSIEDYSKKDQKENIRQVENQQQLDNDDVLLIEDEQ</sequence>
<accession>A0A2S7U635</accession>
<comment type="caution">
    <text evidence="2">The sequence shown here is derived from an EMBL/GenBank/DDBJ whole genome shotgun (WGS) entry which is preliminary data.</text>
</comment>
<dbReference type="EMBL" id="MTPW01000001">
    <property type="protein sequence ID" value="PQJ30458.1"/>
    <property type="molecule type" value="Genomic_DNA"/>
</dbReference>
<dbReference type="RefSeq" id="WP_105069647.1">
    <property type="nucleotide sequence ID" value="NZ_MTPW01000001.1"/>
</dbReference>
<feature type="signal peptide" evidence="1">
    <location>
        <begin position="1"/>
        <end position="24"/>
    </location>
</feature>